<dbReference type="InterPro" id="IPR049551">
    <property type="entry name" value="PKS_DH_C"/>
</dbReference>
<keyword evidence="2" id="KW-0597">Phosphoprotein</keyword>
<feature type="domain" description="PKS/mFAS DH" evidence="4">
    <location>
        <begin position="1"/>
        <end position="188"/>
    </location>
</feature>
<dbReference type="EMBL" id="MTJZ01000036">
    <property type="protein sequence ID" value="OMG71012.1"/>
    <property type="molecule type" value="Genomic_DNA"/>
</dbReference>
<dbReference type="Pfam" id="PF14765">
    <property type="entry name" value="PS-DH"/>
    <property type="match status" value="1"/>
</dbReference>
<dbReference type="Proteomes" id="UP000187194">
    <property type="component" value="Unassembled WGS sequence"/>
</dbReference>
<proteinExistence type="predicted"/>
<dbReference type="InterPro" id="IPR049900">
    <property type="entry name" value="PKS_mFAS_DH"/>
</dbReference>
<organism evidence="5 6">
    <name type="scientific">Burkholderia ubonensis</name>
    <dbReference type="NCBI Taxonomy" id="101571"/>
    <lineage>
        <taxon>Bacteria</taxon>
        <taxon>Pseudomonadati</taxon>
        <taxon>Pseudomonadota</taxon>
        <taxon>Betaproteobacteria</taxon>
        <taxon>Burkholderiales</taxon>
        <taxon>Burkholderiaceae</taxon>
        <taxon>Burkholderia</taxon>
        <taxon>Burkholderia cepacia complex</taxon>
    </lineage>
</organism>
<comment type="caution">
    <text evidence="5">The sequence shown here is derived from an EMBL/GenBank/DDBJ whole genome shotgun (WGS) entry which is preliminary data.</text>
</comment>
<keyword evidence="1" id="KW-0596">Phosphopantetheine</keyword>
<dbReference type="PANTHER" id="PTHR43775">
    <property type="entry name" value="FATTY ACID SYNTHASE"/>
    <property type="match status" value="1"/>
</dbReference>
<dbReference type="InterPro" id="IPR050091">
    <property type="entry name" value="PKS_NRPS_Biosynth_Enz"/>
</dbReference>
<reference evidence="5 6" key="1">
    <citation type="submission" date="2017-01" db="EMBL/GenBank/DDBJ databases">
        <title>Phylogeographic, genomic and meropenem susceptibility analysis of Burkholderia ubonensis.</title>
        <authorList>
            <person name="Price E.P."/>
            <person name="Sarovich D.S."/>
            <person name="Webb J.R."/>
            <person name="Hall C.M."/>
            <person name="Sahl J.W."/>
            <person name="Kaestli M."/>
            <person name="Mayo M."/>
            <person name="Harrington G."/>
            <person name="Baker A.L."/>
            <person name="Sidak-Loftis L.C."/>
            <person name="Lummis M."/>
            <person name="Schupp J.M."/>
            <person name="Gillece J.D."/>
            <person name="Tuanyok A."/>
            <person name="Warner J."/>
            <person name="Busch J.D."/>
            <person name="Keim P."/>
            <person name="Currie B.J."/>
            <person name="Wagner D.M."/>
        </authorList>
    </citation>
    <scope>NUCLEOTIDE SEQUENCE [LARGE SCALE GENOMIC DNA]</scope>
    <source>
        <strain evidence="5 6">A21</strain>
    </source>
</reference>
<evidence type="ECO:0000313" key="6">
    <source>
        <dbReference type="Proteomes" id="UP000187194"/>
    </source>
</evidence>
<evidence type="ECO:0000256" key="3">
    <source>
        <dbReference type="PROSITE-ProRule" id="PRU01363"/>
    </source>
</evidence>
<comment type="caution">
    <text evidence="3">Lacks conserved residue(s) required for the propagation of feature annotation.</text>
</comment>
<evidence type="ECO:0000256" key="2">
    <source>
        <dbReference type="ARBA" id="ARBA00022553"/>
    </source>
</evidence>
<dbReference type="GO" id="GO:0006633">
    <property type="term" value="P:fatty acid biosynthetic process"/>
    <property type="evidence" value="ECO:0007669"/>
    <property type="project" value="TreeGrafter"/>
</dbReference>
<name>A0A1R1J6S2_9BURK</name>
<evidence type="ECO:0000256" key="1">
    <source>
        <dbReference type="ARBA" id="ARBA00022450"/>
    </source>
</evidence>
<dbReference type="InterPro" id="IPR042104">
    <property type="entry name" value="PKS_dehydratase_sf"/>
</dbReference>
<dbReference type="PROSITE" id="PS52019">
    <property type="entry name" value="PKS_MFAS_DH"/>
    <property type="match status" value="1"/>
</dbReference>
<gene>
    <name evidence="5" type="ORF">BW685_23365</name>
</gene>
<dbReference type="GO" id="GO:0005886">
    <property type="term" value="C:plasma membrane"/>
    <property type="evidence" value="ECO:0007669"/>
    <property type="project" value="TreeGrafter"/>
</dbReference>
<dbReference type="PANTHER" id="PTHR43775:SF37">
    <property type="entry name" value="SI:DKEY-61P9.11"/>
    <property type="match status" value="1"/>
</dbReference>
<dbReference type="AlphaFoldDB" id="A0A1R1J6S2"/>
<feature type="non-terminal residue" evidence="5">
    <location>
        <position position="188"/>
    </location>
</feature>
<dbReference type="Gene3D" id="3.10.129.110">
    <property type="entry name" value="Polyketide synthase dehydratase"/>
    <property type="match status" value="1"/>
</dbReference>
<protein>
    <recommendedName>
        <fullName evidence="4">PKS/mFAS DH domain-containing protein</fullName>
    </recommendedName>
</protein>
<dbReference type="GO" id="GO:0005737">
    <property type="term" value="C:cytoplasm"/>
    <property type="evidence" value="ECO:0007669"/>
    <property type="project" value="TreeGrafter"/>
</dbReference>
<sequence length="188" mass="20386">MPDDDGRILYRIYQKTETGEPAIHSQGGIEFAEPAESRHDPDALRAACGMRVATAEQCYAAFAAKGLMLGASFRAIREIHVGDQQALARLELPDALADQAGRFVLHPSMMDGALQASMGLLIAAGEVDTRLGLPFALERLEILAPTTARMWSYVRFSAGSQASDRVQKLDFDLCDDAGRVCVRFVGLS</sequence>
<evidence type="ECO:0000259" key="4">
    <source>
        <dbReference type="PROSITE" id="PS52019"/>
    </source>
</evidence>
<dbReference type="GO" id="GO:0071770">
    <property type="term" value="P:DIM/DIP cell wall layer assembly"/>
    <property type="evidence" value="ECO:0007669"/>
    <property type="project" value="TreeGrafter"/>
</dbReference>
<accession>A0A1R1J6S2</accession>
<feature type="region of interest" description="C-terminal hotdog fold" evidence="3">
    <location>
        <begin position="49"/>
        <end position="188"/>
    </location>
</feature>
<feature type="region of interest" description="N-terminal hotdog fold" evidence="3">
    <location>
        <begin position="1"/>
        <end position="36"/>
    </location>
</feature>
<dbReference type="GO" id="GO:0004312">
    <property type="term" value="F:fatty acid synthase activity"/>
    <property type="evidence" value="ECO:0007669"/>
    <property type="project" value="TreeGrafter"/>
</dbReference>
<evidence type="ECO:0000313" key="5">
    <source>
        <dbReference type="EMBL" id="OMG71012.1"/>
    </source>
</evidence>